<evidence type="ECO:0000256" key="1">
    <source>
        <dbReference type="ARBA" id="ARBA00005350"/>
    </source>
</evidence>
<evidence type="ECO:0000256" key="3">
    <source>
        <dbReference type="SAM" id="MobiDB-lite"/>
    </source>
</evidence>
<dbReference type="PANTHER" id="PTHR23248">
    <property type="entry name" value="PHOSPHOLIPID SCRAMBLASE-RELATED"/>
    <property type="match status" value="1"/>
</dbReference>
<dbReference type="SUPFAM" id="SSF54518">
    <property type="entry name" value="Tubby C-terminal domain-like"/>
    <property type="match status" value="1"/>
</dbReference>
<feature type="compositionally biased region" description="Low complexity" evidence="3">
    <location>
        <begin position="80"/>
        <end position="108"/>
    </location>
</feature>
<feature type="compositionally biased region" description="Pro residues" evidence="3">
    <location>
        <begin position="109"/>
        <end position="125"/>
    </location>
</feature>
<dbReference type="InterPro" id="IPR005552">
    <property type="entry name" value="Scramblase"/>
</dbReference>
<keyword evidence="2" id="KW-0449">Lipoprotein</keyword>
<feature type="region of interest" description="Disordered" evidence="3">
    <location>
        <begin position="63"/>
        <end position="138"/>
    </location>
</feature>
<accession>A0ABM0GQ16</accession>
<keyword evidence="2" id="KW-0106">Calcium</keyword>
<keyword evidence="4" id="KW-1185">Reference proteome</keyword>
<name>A0ABM0GQ16_SACKO</name>
<evidence type="ECO:0000256" key="2">
    <source>
        <dbReference type="RuleBase" id="RU363116"/>
    </source>
</evidence>
<reference evidence="5" key="1">
    <citation type="submission" date="2025-08" db="UniProtKB">
        <authorList>
            <consortium name="RefSeq"/>
        </authorList>
    </citation>
    <scope>IDENTIFICATION</scope>
    <source>
        <tissue evidence="5">Testes</tissue>
    </source>
</reference>
<protein>
    <recommendedName>
        <fullName evidence="2">Phospholipid scramblase</fullName>
    </recommendedName>
</protein>
<evidence type="ECO:0000313" key="5">
    <source>
        <dbReference type="RefSeq" id="XP_002734807.2"/>
    </source>
</evidence>
<dbReference type="GeneID" id="100377321"/>
<gene>
    <name evidence="5" type="primary">LOC100377321</name>
</gene>
<dbReference type="InterPro" id="IPR025659">
    <property type="entry name" value="Tubby-like_C"/>
</dbReference>
<comment type="cofactor">
    <cofactor evidence="2">
        <name>Ca(2+)</name>
        <dbReference type="ChEBI" id="CHEBI:29108"/>
    </cofactor>
</comment>
<comment type="similarity">
    <text evidence="1 2">Belongs to the phospholipid scramblase family.</text>
</comment>
<organism evidence="4 5">
    <name type="scientific">Saccoglossus kowalevskii</name>
    <name type="common">Acorn worm</name>
    <dbReference type="NCBI Taxonomy" id="10224"/>
    <lineage>
        <taxon>Eukaryota</taxon>
        <taxon>Metazoa</taxon>
        <taxon>Hemichordata</taxon>
        <taxon>Enteropneusta</taxon>
        <taxon>Harrimaniidae</taxon>
        <taxon>Saccoglossus</taxon>
    </lineage>
</organism>
<dbReference type="PANTHER" id="PTHR23248:SF63">
    <property type="entry name" value="PHOSPHOLIPID SCRAMBLASE"/>
    <property type="match status" value="1"/>
</dbReference>
<dbReference type="Pfam" id="PF03803">
    <property type="entry name" value="Scramblase"/>
    <property type="match status" value="1"/>
</dbReference>
<dbReference type="RefSeq" id="XP_002734807.2">
    <property type="nucleotide sequence ID" value="XM_002734761.2"/>
</dbReference>
<keyword evidence="2" id="KW-0564">Palmitate</keyword>
<sequence length="381" mass="42982">MTAGSDSVFTFDSLLRLHIPFPSTTVTFSVFRRRFRLTSVHFSRSLNFCLVRQTFTMSDQKYKVDDTQPVQQQPIPMQNVPGQQPQYPGYAGQPQVQYAGPGQPQQPYAQPPGQPPAPYGQPPMVQPGAPGVPGAPGAPIQWMQQPTGTVGCPRGLEYLTQIDQLLVHQQMEVFEILTNWETANRYQVKNSLGQQVYFAHEESETCMRQCCGNKRAFTMHITDNMSQEVIRVKREFKCCAGCSCCACVDCCSMEISVEAPIDTVVGYVKQSCSAWAPRYEILDANREPVFCIKGPCCMCQGICCTWDQEFVVHDKDGDSEVGKISKQWTGFLKEMYTQADNFSVQFPMDLDVKLKAVFLAAVFLIDFMYFEDPKKKKDHKD</sequence>
<proteinExistence type="inferred from homology"/>
<dbReference type="Proteomes" id="UP000694865">
    <property type="component" value="Unplaced"/>
</dbReference>
<evidence type="ECO:0000313" key="4">
    <source>
        <dbReference type="Proteomes" id="UP000694865"/>
    </source>
</evidence>
<comment type="function">
    <text evidence="2">May mediate accelerated ATP-independent bidirectional transbilayer migration of phospholipids upon binding calcium ions that results in a loss of phospholipid asymmetry in the plasma membrane.</text>
</comment>